<proteinExistence type="predicted"/>
<keyword evidence="3" id="KW-1185">Reference proteome</keyword>
<dbReference type="Proteomes" id="UP001303160">
    <property type="component" value="Unassembled WGS sequence"/>
</dbReference>
<dbReference type="AlphaFoldDB" id="A0AAN6XBC5"/>
<accession>A0AAN6XBC5</accession>
<evidence type="ECO:0000313" key="2">
    <source>
        <dbReference type="EMBL" id="KAK4196250.1"/>
    </source>
</evidence>
<comment type="caution">
    <text evidence="2">The sequence shown here is derived from an EMBL/GenBank/DDBJ whole genome shotgun (WGS) entry which is preliminary data.</text>
</comment>
<feature type="non-terminal residue" evidence="2">
    <location>
        <position position="1"/>
    </location>
</feature>
<reference evidence="2" key="2">
    <citation type="submission" date="2023-05" db="EMBL/GenBank/DDBJ databases">
        <authorList>
            <consortium name="Lawrence Berkeley National Laboratory"/>
            <person name="Steindorff A."/>
            <person name="Hensen N."/>
            <person name="Bonometti L."/>
            <person name="Westerberg I."/>
            <person name="Brannstrom I.O."/>
            <person name="Guillou S."/>
            <person name="Cros-Aarteil S."/>
            <person name="Calhoun S."/>
            <person name="Haridas S."/>
            <person name="Kuo A."/>
            <person name="Mondo S."/>
            <person name="Pangilinan J."/>
            <person name="Riley R."/>
            <person name="Labutti K."/>
            <person name="Andreopoulos B."/>
            <person name="Lipzen A."/>
            <person name="Chen C."/>
            <person name="Yanf M."/>
            <person name="Daum C."/>
            <person name="Ng V."/>
            <person name="Clum A."/>
            <person name="Ohm R."/>
            <person name="Martin F."/>
            <person name="Silar P."/>
            <person name="Natvig D."/>
            <person name="Lalanne C."/>
            <person name="Gautier V."/>
            <person name="Ament-Velasquez S.L."/>
            <person name="Kruys A."/>
            <person name="Hutchinson M.I."/>
            <person name="Powell A.J."/>
            <person name="Barry K."/>
            <person name="Miller A.N."/>
            <person name="Grigoriev I.V."/>
            <person name="Debuchy R."/>
            <person name="Gladieux P."/>
            <person name="Thoren M.H."/>
            <person name="Johannesson H."/>
        </authorList>
    </citation>
    <scope>NUCLEOTIDE SEQUENCE</scope>
    <source>
        <strain evidence="2">CBS 315.58</strain>
    </source>
</reference>
<evidence type="ECO:0000259" key="1">
    <source>
        <dbReference type="Pfam" id="PF06985"/>
    </source>
</evidence>
<evidence type="ECO:0000313" key="3">
    <source>
        <dbReference type="Proteomes" id="UP001303160"/>
    </source>
</evidence>
<dbReference type="InterPro" id="IPR010730">
    <property type="entry name" value="HET"/>
</dbReference>
<protein>
    <submittedName>
        <fullName evidence="2">Heterokaryon incompatibility protein-domain-containing protein</fullName>
    </submittedName>
</protein>
<dbReference type="PANTHER" id="PTHR33112">
    <property type="entry name" value="DOMAIN PROTEIN, PUTATIVE-RELATED"/>
    <property type="match status" value="1"/>
</dbReference>
<sequence>DSSVDPSVVSFVQSKLKGCSSHSNCQQAITQLPNLARWPARMVEILKETIRVVKFDANKMSGEFAALSYCWGSQEELMRKPPYLMTSSTMSELTSKAGVSMDKMPLTLQHAFTLCKLLGIGYIWIDALCILQAQDKNDIRAKNDWEIESTKMEVVYSKSKLTIIAAAGTSCHSGFLPFGSYNGVTVLDSIQSLLPPGLQAICQEGNNPSEFHFDSARYRSSDGDAITMRAWAYQEEILSSRYIKFSNRDVQWKCYELTECMCGDRVSEEYMAQWGRSGRSSLDPFLRWTVMVSSYFGKYDSLSTDKLVAISGLARMLEPTLELYATSIRYHAGIWECASQDAAVYQLCWESSAGIHTPGVQDTYIAPSFSWASLDANPRNHIGWHKSIEPAMESICRITNINTTLVREEDIFGRASAGYITIQGQVRECFIWWNPSTYQPEGFKLHLEPMKDNFLRIESPRRDIRPDCFLSQFKLDSETTSVQRSGSESAFGRTGAKVVLLGYTRYGEGLNVIGLLIAPQIIKYHGINDRRARVGYQRIGMVRYKYGADWRFTPTEEDIKHWGTEEEVTIF</sequence>
<dbReference type="EMBL" id="MU863989">
    <property type="protein sequence ID" value="KAK4196250.1"/>
    <property type="molecule type" value="Genomic_DNA"/>
</dbReference>
<dbReference type="Pfam" id="PF06985">
    <property type="entry name" value="HET"/>
    <property type="match status" value="1"/>
</dbReference>
<gene>
    <name evidence="2" type="ORF">QBC40DRAFT_183815</name>
</gene>
<dbReference type="PANTHER" id="PTHR33112:SF9">
    <property type="entry name" value="HETEROKARYON INCOMPATIBILITY DOMAIN-CONTAINING PROTEIN"/>
    <property type="match status" value="1"/>
</dbReference>
<feature type="domain" description="Heterokaryon incompatibility" evidence="1">
    <location>
        <begin position="64"/>
        <end position="235"/>
    </location>
</feature>
<reference evidence="2" key="1">
    <citation type="journal article" date="2023" name="Mol. Phylogenet. Evol.">
        <title>Genome-scale phylogeny and comparative genomics of the fungal order Sordariales.</title>
        <authorList>
            <person name="Hensen N."/>
            <person name="Bonometti L."/>
            <person name="Westerberg I."/>
            <person name="Brannstrom I.O."/>
            <person name="Guillou S."/>
            <person name="Cros-Aarteil S."/>
            <person name="Calhoun S."/>
            <person name="Haridas S."/>
            <person name="Kuo A."/>
            <person name="Mondo S."/>
            <person name="Pangilinan J."/>
            <person name="Riley R."/>
            <person name="LaButti K."/>
            <person name="Andreopoulos B."/>
            <person name="Lipzen A."/>
            <person name="Chen C."/>
            <person name="Yan M."/>
            <person name="Daum C."/>
            <person name="Ng V."/>
            <person name="Clum A."/>
            <person name="Steindorff A."/>
            <person name="Ohm R.A."/>
            <person name="Martin F."/>
            <person name="Silar P."/>
            <person name="Natvig D.O."/>
            <person name="Lalanne C."/>
            <person name="Gautier V."/>
            <person name="Ament-Velasquez S.L."/>
            <person name="Kruys A."/>
            <person name="Hutchinson M.I."/>
            <person name="Powell A.J."/>
            <person name="Barry K."/>
            <person name="Miller A.N."/>
            <person name="Grigoriev I.V."/>
            <person name="Debuchy R."/>
            <person name="Gladieux P."/>
            <person name="Hiltunen Thoren M."/>
            <person name="Johannesson H."/>
        </authorList>
    </citation>
    <scope>NUCLEOTIDE SEQUENCE</scope>
    <source>
        <strain evidence="2">CBS 315.58</strain>
    </source>
</reference>
<organism evidence="2 3">
    <name type="scientific">Triangularia verruculosa</name>
    <dbReference type="NCBI Taxonomy" id="2587418"/>
    <lineage>
        <taxon>Eukaryota</taxon>
        <taxon>Fungi</taxon>
        <taxon>Dikarya</taxon>
        <taxon>Ascomycota</taxon>
        <taxon>Pezizomycotina</taxon>
        <taxon>Sordariomycetes</taxon>
        <taxon>Sordariomycetidae</taxon>
        <taxon>Sordariales</taxon>
        <taxon>Podosporaceae</taxon>
        <taxon>Triangularia</taxon>
    </lineage>
</organism>
<name>A0AAN6XBC5_9PEZI</name>